<dbReference type="EMBL" id="LR593887">
    <property type="protein sequence ID" value="VTR97906.1"/>
    <property type="molecule type" value="Genomic_DNA"/>
</dbReference>
<proteinExistence type="predicted"/>
<gene>
    <name evidence="1" type="ORF">GMBLW1_27200</name>
</gene>
<dbReference type="EMBL" id="LR586016">
    <property type="protein sequence ID" value="VIP01240.1"/>
    <property type="molecule type" value="Genomic_DNA"/>
</dbReference>
<accession>A0A6C2YI84</accession>
<organism evidence="1">
    <name type="scientific">Tuwongella immobilis</name>
    <dbReference type="NCBI Taxonomy" id="692036"/>
    <lineage>
        <taxon>Bacteria</taxon>
        <taxon>Pseudomonadati</taxon>
        <taxon>Planctomycetota</taxon>
        <taxon>Planctomycetia</taxon>
        <taxon>Gemmatales</taxon>
        <taxon>Gemmataceae</taxon>
        <taxon>Tuwongella</taxon>
    </lineage>
</organism>
<reference evidence="1" key="1">
    <citation type="submission" date="2019-04" db="EMBL/GenBank/DDBJ databases">
        <authorList>
            <consortium name="Science for Life Laboratories"/>
        </authorList>
    </citation>
    <scope>NUCLEOTIDE SEQUENCE</scope>
    <source>
        <strain evidence="1">MBLW1</strain>
    </source>
</reference>
<protein>
    <submittedName>
        <fullName evidence="1">Uncharacterized protein</fullName>
    </submittedName>
</protein>
<dbReference type="InParanoid" id="A0A6C2YI84"/>
<dbReference type="AlphaFoldDB" id="A0A6C2YI84"/>
<evidence type="ECO:0000313" key="1">
    <source>
        <dbReference type="EMBL" id="VIP01240.1"/>
    </source>
</evidence>
<evidence type="ECO:0000313" key="2">
    <source>
        <dbReference type="Proteomes" id="UP000464378"/>
    </source>
</evidence>
<dbReference type="Proteomes" id="UP000464378">
    <property type="component" value="Chromosome"/>
</dbReference>
<sequence>MKILTSKQQESRARKQKQRIEALRKAMAKDLEMLQRIIRKAEQPKSGADAK</sequence>
<dbReference type="RefSeq" id="WP_162656466.1">
    <property type="nucleotide sequence ID" value="NZ_LR593887.1"/>
</dbReference>
<name>A0A6C2YI84_9BACT</name>
<keyword evidence="2" id="KW-1185">Reference proteome</keyword>
<dbReference type="KEGG" id="tim:GMBLW1_27200"/>